<feature type="transmembrane region" description="Helical" evidence="11">
    <location>
        <begin position="32"/>
        <end position="56"/>
    </location>
</feature>
<evidence type="ECO:0000256" key="10">
    <source>
        <dbReference type="SAM" id="MobiDB-lite"/>
    </source>
</evidence>
<feature type="transmembrane region" description="Helical" evidence="11">
    <location>
        <begin position="62"/>
        <end position="87"/>
    </location>
</feature>
<name>Q30YP3_OLEA2</name>
<dbReference type="STRING" id="207559.Dde_2406"/>
<accession>Q30YP3</accession>
<evidence type="ECO:0000256" key="8">
    <source>
        <dbReference type="ARBA" id="ARBA00023136"/>
    </source>
</evidence>
<gene>
    <name evidence="12" type="ordered locus">Dde_2406</name>
</gene>
<dbReference type="SUPFAM" id="SSF103481">
    <property type="entry name" value="Multidrug resistance efflux transporter EmrE"/>
    <property type="match status" value="1"/>
</dbReference>
<evidence type="ECO:0000256" key="3">
    <source>
        <dbReference type="ARBA" id="ARBA00021112"/>
    </source>
</evidence>
<evidence type="ECO:0000313" key="13">
    <source>
        <dbReference type="Proteomes" id="UP000002710"/>
    </source>
</evidence>
<evidence type="ECO:0000256" key="6">
    <source>
        <dbReference type="ARBA" id="ARBA00022692"/>
    </source>
</evidence>
<dbReference type="AlphaFoldDB" id="Q30YP3"/>
<dbReference type="PANTHER" id="PTHR30561">
    <property type="entry name" value="SMR FAMILY PROTON-DEPENDENT DRUG EFFLUX TRANSPORTER SUGE"/>
    <property type="match status" value="1"/>
</dbReference>
<dbReference type="HOGENOM" id="CLU_133067_0_0_7"/>
<reference evidence="12 13" key="1">
    <citation type="journal article" date="2011" name="J. Bacteriol.">
        <title>Complete genome sequence and updated annotation of Desulfovibrio alaskensis G20.</title>
        <authorList>
            <person name="Hauser L.J."/>
            <person name="Land M.L."/>
            <person name="Brown S.D."/>
            <person name="Larimer F."/>
            <person name="Keller K.L."/>
            <person name="Rapp-Giles B.J."/>
            <person name="Price M.N."/>
            <person name="Lin M."/>
            <person name="Bruce D.C."/>
            <person name="Detter J.C."/>
            <person name="Tapia R."/>
            <person name="Han C.S."/>
            <person name="Goodwin L.A."/>
            <person name="Cheng J.F."/>
            <person name="Pitluck S."/>
            <person name="Copeland A."/>
            <person name="Lucas S."/>
            <person name="Nolan M."/>
            <person name="Lapidus A.L."/>
            <person name="Palumbo A.V."/>
            <person name="Wall J.D."/>
        </authorList>
    </citation>
    <scope>NUCLEOTIDE SEQUENCE [LARGE SCALE GENOMIC DNA]</scope>
    <source>
        <strain evidence="13">ATCC BAA 1058 / DSM 17464 / G20</strain>
    </source>
</reference>
<dbReference type="GO" id="GO:0015220">
    <property type="term" value="F:choline transmembrane transporter activity"/>
    <property type="evidence" value="ECO:0007669"/>
    <property type="project" value="TreeGrafter"/>
</dbReference>
<comment type="subcellular location">
    <subcellularLocation>
        <location evidence="1">Cell inner membrane</location>
        <topology evidence="1">Multi-pass membrane protein</topology>
    </subcellularLocation>
    <subcellularLocation>
        <location evidence="9">Cell membrane</location>
        <topology evidence="9">Multi-pass membrane protein</topology>
    </subcellularLocation>
</comment>
<feature type="region of interest" description="Disordered" evidence="10">
    <location>
        <begin position="115"/>
        <end position="136"/>
    </location>
</feature>
<dbReference type="InterPro" id="IPR045324">
    <property type="entry name" value="Small_multidrug_res"/>
</dbReference>
<dbReference type="Pfam" id="PF00893">
    <property type="entry name" value="Multi_Drug_Res"/>
    <property type="match status" value="1"/>
</dbReference>
<protein>
    <recommendedName>
        <fullName evidence="3">Spermidine export protein MdtJ</fullName>
    </recommendedName>
</protein>
<evidence type="ECO:0000256" key="11">
    <source>
        <dbReference type="SAM" id="Phobius"/>
    </source>
</evidence>
<dbReference type="PANTHER" id="PTHR30561:SF2">
    <property type="entry name" value="SPERMIDINE EXPORT PROTEIN MDTJ"/>
    <property type="match status" value="1"/>
</dbReference>
<dbReference type="GO" id="GO:0005886">
    <property type="term" value="C:plasma membrane"/>
    <property type="evidence" value="ECO:0007669"/>
    <property type="project" value="UniProtKB-SubCell"/>
</dbReference>
<sequence length="136" mass="14258">MSAPRAYHWLCLTGAVFFEVAGTTLMKASQSWSMAFGAEAGVVIMLLFIGVSYYLLSLSTTALPVGVAFAFWEGVGLAFITLASVFILGEQMSLLRFAALCAVLGGVLLVHHGTSSGNRQQAEPAGAVQPRGGEQS</sequence>
<evidence type="ECO:0000256" key="5">
    <source>
        <dbReference type="ARBA" id="ARBA00022519"/>
    </source>
</evidence>
<keyword evidence="4" id="KW-1003">Cell membrane</keyword>
<evidence type="ECO:0000256" key="4">
    <source>
        <dbReference type="ARBA" id="ARBA00022475"/>
    </source>
</evidence>
<keyword evidence="7 11" id="KW-1133">Transmembrane helix</keyword>
<dbReference type="eggNOG" id="COG2076">
    <property type="taxonomic scope" value="Bacteria"/>
</dbReference>
<feature type="transmembrane region" description="Helical" evidence="11">
    <location>
        <begin position="6"/>
        <end position="25"/>
    </location>
</feature>
<evidence type="ECO:0000256" key="9">
    <source>
        <dbReference type="RuleBase" id="RU003942"/>
    </source>
</evidence>
<comment type="similarity">
    <text evidence="9">Belongs to the drug/metabolite transporter (DMT) superfamily. Small multidrug resistance (SMR) (TC 2.A.7.1) family.</text>
</comment>
<proteinExistence type="inferred from homology"/>
<keyword evidence="5" id="KW-0997">Cell inner membrane</keyword>
<dbReference type="RefSeq" id="WP_011368274.1">
    <property type="nucleotide sequence ID" value="NC_007519.1"/>
</dbReference>
<dbReference type="EMBL" id="CP000112">
    <property type="protein sequence ID" value="ABB39203.1"/>
    <property type="molecule type" value="Genomic_DNA"/>
</dbReference>
<dbReference type="Gene3D" id="1.10.3730.20">
    <property type="match status" value="1"/>
</dbReference>
<keyword evidence="8 11" id="KW-0472">Membrane</keyword>
<evidence type="ECO:0000256" key="7">
    <source>
        <dbReference type="ARBA" id="ARBA00022989"/>
    </source>
</evidence>
<evidence type="ECO:0000256" key="2">
    <source>
        <dbReference type="ARBA" id="ARBA00011358"/>
    </source>
</evidence>
<comment type="subunit">
    <text evidence="2">Forms a complex with MdtI.</text>
</comment>
<dbReference type="KEGG" id="dde:Dde_2406"/>
<dbReference type="GO" id="GO:1903711">
    <property type="term" value="P:spermidine transmembrane transport"/>
    <property type="evidence" value="ECO:0007669"/>
    <property type="project" value="TreeGrafter"/>
</dbReference>
<dbReference type="GO" id="GO:0015199">
    <property type="term" value="F:amino-acid betaine transmembrane transporter activity"/>
    <property type="evidence" value="ECO:0007669"/>
    <property type="project" value="TreeGrafter"/>
</dbReference>
<dbReference type="InterPro" id="IPR037185">
    <property type="entry name" value="EmrE-like"/>
</dbReference>
<dbReference type="GO" id="GO:0031460">
    <property type="term" value="P:glycine betaine transport"/>
    <property type="evidence" value="ECO:0007669"/>
    <property type="project" value="TreeGrafter"/>
</dbReference>
<feature type="transmembrane region" description="Helical" evidence="11">
    <location>
        <begin position="94"/>
        <end position="113"/>
    </location>
</feature>
<keyword evidence="6 9" id="KW-0812">Transmembrane</keyword>
<dbReference type="InterPro" id="IPR000390">
    <property type="entry name" value="Small_drug/metabolite_transptr"/>
</dbReference>
<dbReference type="GO" id="GO:0015297">
    <property type="term" value="F:antiporter activity"/>
    <property type="evidence" value="ECO:0007669"/>
    <property type="project" value="TreeGrafter"/>
</dbReference>
<evidence type="ECO:0000256" key="1">
    <source>
        <dbReference type="ARBA" id="ARBA00004429"/>
    </source>
</evidence>
<dbReference type="Proteomes" id="UP000002710">
    <property type="component" value="Chromosome"/>
</dbReference>
<evidence type="ECO:0000313" key="12">
    <source>
        <dbReference type="EMBL" id="ABB39203.1"/>
    </source>
</evidence>
<organism evidence="12 13">
    <name type="scientific">Oleidesulfovibrio alaskensis (strain ATCC BAA-1058 / DSM 17464 / G20)</name>
    <name type="common">Desulfovibrio alaskensis</name>
    <dbReference type="NCBI Taxonomy" id="207559"/>
    <lineage>
        <taxon>Bacteria</taxon>
        <taxon>Pseudomonadati</taxon>
        <taxon>Thermodesulfobacteriota</taxon>
        <taxon>Desulfovibrionia</taxon>
        <taxon>Desulfovibrionales</taxon>
        <taxon>Desulfovibrionaceae</taxon>
        <taxon>Oleidesulfovibrio</taxon>
    </lineage>
</organism>
<keyword evidence="13" id="KW-1185">Reference proteome</keyword>